<dbReference type="EMBL" id="JAAFYZ010000061">
    <property type="protein sequence ID" value="MBS2549013.1"/>
    <property type="molecule type" value="Genomic_DNA"/>
</dbReference>
<comment type="similarity">
    <text evidence="3">Belongs to the AAA ATPase family.</text>
</comment>
<dbReference type="PANTHER" id="PTHR23077">
    <property type="entry name" value="AAA-FAMILY ATPASE"/>
    <property type="match status" value="1"/>
</dbReference>
<proteinExistence type="inferred from homology"/>
<dbReference type="SUPFAM" id="SSF52540">
    <property type="entry name" value="P-loop containing nucleoside triphosphate hydrolases"/>
    <property type="match status" value="1"/>
</dbReference>
<sequence>MTQGIEGLFARTEEFPNPSAQARSNALVGLDALINRLVNDAVVLANPTALMVWSQEVHGEAIAALDAVKDRTALFVFAGDVGVGKTEVAEVLGQVIAVRTGIDVTLYPLSLTARGRGAVGEMTTLLTCAFERISADFAKTRRADGIAASLGILLIDEGDALAQSRELAAMHHEDRAGVNALLRGIDGIRTDRLPILTIVCTNRLDALDPALRRRAAVVEVFERPDHHQRAALLSRLLAGTKLTADDITTLAAMTGAADGRPHGYTYSDLRQRLVPEIVLEAYRRRTAIDAAIAAEVLARTQPTRPFDAAVR</sequence>
<dbReference type="PANTHER" id="PTHR23077:SF27">
    <property type="entry name" value="ATPASE FAMILY GENE 2 PROTEIN HOMOLOG A"/>
    <property type="match status" value="1"/>
</dbReference>
<evidence type="ECO:0000313" key="6">
    <source>
        <dbReference type="Proteomes" id="UP000730482"/>
    </source>
</evidence>
<comment type="caution">
    <text evidence="5">The sequence shown here is derived from an EMBL/GenBank/DDBJ whole genome shotgun (WGS) entry which is preliminary data.</text>
</comment>
<dbReference type="Gene3D" id="3.40.50.300">
    <property type="entry name" value="P-loop containing nucleotide triphosphate hydrolases"/>
    <property type="match status" value="1"/>
</dbReference>
<accession>A0ABS5KSJ0</accession>
<keyword evidence="2 3" id="KW-0067">ATP-binding</keyword>
<reference evidence="5 6" key="1">
    <citation type="submission" date="2020-02" db="EMBL/GenBank/DDBJ databases">
        <title>Acidophilic actinobacteria isolated from forest soil.</title>
        <authorList>
            <person name="Golinska P."/>
        </authorList>
    </citation>
    <scope>NUCLEOTIDE SEQUENCE [LARGE SCALE GENOMIC DNA]</scope>
    <source>
        <strain evidence="5 6">NL8</strain>
    </source>
</reference>
<protein>
    <submittedName>
        <fullName evidence="5">AAA family ATPase</fullName>
    </submittedName>
</protein>
<organism evidence="5 6">
    <name type="scientific">Catenulispora pinistramenti</name>
    <dbReference type="NCBI Taxonomy" id="2705254"/>
    <lineage>
        <taxon>Bacteria</taxon>
        <taxon>Bacillati</taxon>
        <taxon>Actinomycetota</taxon>
        <taxon>Actinomycetes</taxon>
        <taxon>Catenulisporales</taxon>
        <taxon>Catenulisporaceae</taxon>
        <taxon>Catenulispora</taxon>
    </lineage>
</organism>
<dbReference type="RefSeq" id="WP_212010589.1">
    <property type="nucleotide sequence ID" value="NZ_JAAFYZ010000061.1"/>
</dbReference>
<dbReference type="PROSITE" id="PS00674">
    <property type="entry name" value="AAA"/>
    <property type="match status" value="1"/>
</dbReference>
<evidence type="ECO:0000313" key="5">
    <source>
        <dbReference type="EMBL" id="MBS2549013.1"/>
    </source>
</evidence>
<keyword evidence="1 3" id="KW-0547">Nucleotide-binding</keyword>
<evidence type="ECO:0000256" key="1">
    <source>
        <dbReference type="ARBA" id="ARBA00022741"/>
    </source>
</evidence>
<evidence type="ECO:0000256" key="3">
    <source>
        <dbReference type="RuleBase" id="RU003651"/>
    </source>
</evidence>
<feature type="domain" description="ATPase AAA-type core" evidence="4">
    <location>
        <begin position="76"/>
        <end position="219"/>
    </location>
</feature>
<dbReference type="InterPro" id="IPR003959">
    <property type="entry name" value="ATPase_AAA_core"/>
</dbReference>
<dbReference type="InterPro" id="IPR050168">
    <property type="entry name" value="AAA_ATPase_domain"/>
</dbReference>
<dbReference type="InterPro" id="IPR027417">
    <property type="entry name" value="P-loop_NTPase"/>
</dbReference>
<dbReference type="Pfam" id="PF00004">
    <property type="entry name" value="AAA"/>
    <property type="match status" value="1"/>
</dbReference>
<keyword evidence="6" id="KW-1185">Reference proteome</keyword>
<name>A0ABS5KSJ0_9ACTN</name>
<dbReference type="InterPro" id="IPR003960">
    <property type="entry name" value="ATPase_AAA_CS"/>
</dbReference>
<dbReference type="Proteomes" id="UP000730482">
    <property type="component" value="Unassembled WGS sequence"/>
</dbReference>
<evidence type="ECO:0000259" key="4">
    <source>
        <dbReference type="Pfam" id="PF00004"/>
    </source>
</evidence>
<gene>
    <name evidence="5" type="ORF">KGQ19_19285</name>
</gene>
<evidence type="ECO:0000256" key="2">
    <source>
        <dbReference type="ARBA" id="ARBA00022840"/>
    </source>
</evidence>